<dbReference type="HOGENOM" id="CLU_053236_0_0_1"/>
<accession>M1BQB8</accession>
<dbReference type="InParanoid" id="M1BQB8"/>
<name>M1BQB8_SOLTU</name>
<dbReference type="Proteomes" id="UP000011115">
    <property type="component" value="Unassembled WGS sequence"/>
</dbReference>
<reference evidence="3" key="1">
    <citation type="journal article" date="2011" name="Nature">
        <title>Genome sequence and analysis of the tuber crop potato.</title>
        <authorList>
            <consortium name="The Potato Genome Sequencing Consortium"/>
        </authorList>
    </citation>
    <scope>NUCLEOTIDE SEQUENCE [LARGE SCALE GENOMIC DNA]</scope>
    <source>
        <strain evidence="3">cv. DM1-3 516 R44</strain>
    </source>
</reference>
<dbReference type="Gramene" id="PGSC0003DMT400050469">
    <property type="protein sequence ID" value="PGSC0003DMT400050469"/>
    <property type="gene ID" value="PGSC0003DMG400019609"/>
</dbReference>
<dbReference type="EnsemblPlants" id="PGSC0003DMT400050469">
    <property type="protein sequence ID" value="PGSC0003DMT400050469"/>
    <property type="gene ID" value="PGSC0003DMG400019609"/>
</dbReference>
<reference evidence="2" key="2">
    <citation type="submission" date="2015-06" db="UniProtKB">
        <authorList>
            <consortium name="EnsemblPlants"/>
        </authorList>
    </citation>
    <scope>IDENTIFICATION</scope>
    <source>
        <strain evidence="2">DM1-3 516 R44</strain>
    </source>
</reference>
<sequence>MKELQYIPEVDELSYEDLCIHPNLDLPEGFKVPKFDTFGGAGNPLAHLRAYCDQLVGVGLLGKKREDVSSISCASDGKGHFRKFSSYKDYPRAPQNSYPACYTQSGYQTPPPSYQILPLNYQTPPPSYQIPPFVYQTPPPHYQNTHPYYPAPSVNCSNIQSSYQTPPPHYQNTPLSYRAPQYPNFQTQAPTHQIPPNYRQVPSHPGNNHNPPREKRPSRVFTPLVESRTQLFGRLKSAGLIQTIDPKNINVNSKLYRPDLHCAYHSVGAGHITEDCINLKHKIQDLIDQKVVTLQTVTPNINSNPVPNHGGVTINMVEVEEDLNVKKVIILANLEKLEKVVASPTKREKSKFVIMTPHQAFALVPKEGQNNQKFNQALPKSLPHLYQPFQMQNGLGEGIKNWFKEGDIVLKKMIETPVILDSESKE</sequence>
<dbReference type="PANTHER" id="PTHR32108">
    <property type="entry name" value="DNA-DIRECTED RNA POLYMERASE SUBUNIT ALPHA"/>
    <property type="match status" value="1"/>
</dbReference>
<keyword evidence="3" id="KW-1185">Reference proteome</keyword>
<proteinExistence type="predicted"/>
<evidence type="ECO:0000313" key="2">
    <source>
        <dbReference type="EnsemblPlants" id="PGSC0003DMT400050469"/>
    </source>
</evidence>
<dbReference type="PANTHER" id="PTHR32108:SF6">
    <property type="entry name" value="GAG-PRO"/>
    <property type="match status" value="1"/>
</dbReference>
<dbReference type="OMA" id="VTINMVE"/>
<feature type="region of interest" description="Disordered" evidence="1">
    <location>
        <begin position="189"/>
        <end position="217"/>
    </location>
</feature>
<dbReference type="AlphaFoldDB" id="M1BQB8"/>
<organism evidence="2 3">
    <name type="scientific">Solanum tuberosum</name>
    <name type="common">Potato</name>
    <dbReference type="NCBI Taxonomy" id="4113"/>
    <lineage>
        <taxon>Eukaryota</taxon>
        <taxon>Viridiplantae</taxon>
        <taxon>Streptophyta</taxon>
        <taxon>Embryophyta</taxon>
        <taxon>Tracheophyta</taxon>
        <taxon>Spermatophyta</taxon>
        <taxon>Magnoliopsida</taxon>
        <taxon>eudicotyledons</taxon>
        <taxon>Gunneridae</taxon>
        <taxon>Pentapetalae</taxon>
        <taxon>asterids</taxon>
        <taxon>lamiids</taxon>
        <taxon>Solanales</taxon>
        <taxon>Solanaceae</taxon>
        <taxon>Solanoideae</taxon>
        <taxon>Solaneae</taxon>
        <taxon>Solanum</taxon>
    </lineage>
</organism>
<protein>
    <submittedName>
        <fullName evidence="2">Gag-pro</fullName>
    </submittedName>
</protein>
<evidence type="ECO:0000313" key="3">
    <source>
        <dbReference type="Proteomes" id="UP000011115"/>
    </source>
</evidence>
<evidence type="ECO:0000256" key="1">
    <source>
        <dbReference type="SAM" id="MobiDB-lite"/>
    </source>
</evidence>
<dbReference type="PaxDb" id="4113-PGSC0003DMT400050469"/>